<evidence type="ECO:0000256" key="13">
    <source>
        <dbReference type="ARBA" id="ARBA00023157"/>
    </source>
</evidence>
<evidence type="ECO:0000256" key="1">
    <source>
        <dbReference type="ARBA" id="ARBA00004401"/>
    </source>
</evidence>
<evidence type="ECO:0000256" key="9">
    <source>
        <dbReference type="ARBA" id="ARBA00022968"/>
    </source>
</evidence>
<dbReference type="InterPro" id="IPR001304">
    <property type="entry name" value="C-type_lectin-like"/>
</dbReference>
<evidence type="ECO:0000256" key="3">
    <source>
        <dbReference type="ARBA" id="ARBA00022588"/>
    </source>
</evidence>
<dbReference type="KEGG" id="cjc:100387147"/>
<keyword evidence="3" id="KW-0399">Innate immunity</keyword>
<dbReference type="PROSITE" id="PS50041">
    <property type="entry name" value="C_TYPE_LECTIN_2"/>
    <property type="match status" value="1"/>
</dbReference>
<dbReference type="GO" id="GO:0002250">
    <property type="term" value="P:adaptive immune response"/>
    <property type="evidence" value="ECO:0007669"/>
    <property type="project" value="UniProtKB-KW"/>
</dbReference>
<keyword evidence="10 15" id="KW-1133">Transmembrane helix</keyword>
<name>A0A8I3WFT7_CALJA</name>
<keyword evidence="13" id="KW-1015">Disulfide bond</keyword>
<keyword evidence="12 15" id="KW-0472">Membrane</keyword>
<evidence type="ECO:0000256" key="5">
    <source>
        <dbReference type="ARBA" id="ARBA00022723"/>
    </source>
</evidence>
<reference evidence="17" key="2">
    <citation type="submission" date="2025-08" db="UniProtKB">
        <authorList>
            <consortium name="Ensembl"/>
        </authorList>
    </citation>
    <scope>IDENTIFICATION</scope>
</reference>
<comment type="subcellular location">
    <subcellularLocation>
        <location evidence="1">Cell membrane</location>
        <topology evidence="1">Single-pass type II membrane protein</topology>
    </subcellularLocation>
</comment>
<dbReference type="Ensembl" id="ENSCJAT00000128924.1">
    <property type="protein sequence ID" value="ENSCJAP00000092743.1"/>
    <property type="gene ID" value="ENSCJAG00000080376.1"/>
</dbReference>
<feature type="transmembrane region" description="Helical" evidence="15">
    <location>
        <begin position="142"/>
        <end position="162"/>
    </location>
</feature>
<dbReference type="InterPro" id="IPR050111">
    <property type="entry name" value="C-type_lectin/snaclec_domain"/>
</dbReference>
<dbReference type="Gene3D" id="3.10.100.10">
    <property type="entry name" value="Mannose-Binding Protein A, subunit A"/>
    <property type="match status" value="1"/>
</dbReference>
<dbReference type="GO" id="GO:0030246">
    <property type="term" value="F:carbohydrate binding"/>
    <property type="evidence" value="ECO:0007669"/>
    <property type="project" value="UniProtKB-KW"/>
</dbReference>
<reference evidence="17" key="3">
    <citation type="submission" date="2025-09" db="UniProtKB">
        <authorList>
            <consortium name="Ensembl"/>
        </authorList>
    </citation>
    <scope>IDENTIFICATION</scope>
</reference>
<keyword evidence="14" id="KW-0325">Glycoprotein</keyword>
<evidence type="ECO:0000256" key="11">
    <source>
        <dbReference type="ARBA" id="ARBA00023130"/>
    </source>
</evidence>
<dbReference type="AlphaFoldDB" id="A0A8I3WFT7"/>
<evidence type="ECO:0000256" key="15">
    <source>
        <dbReference type="SAM" id="Phobius"/>
    </source>
</evidence>
<organism evidence="17 18">
    <name type="scientific">Callithrix jacchus</name>
    <name type="common">White-tufted-ear marmoset</name>
    <name type="synonym">Simia Jacchus</name>
    <dbReference type="NCBI Taxonomy" id="9483"/>
    <lineage>
        <taxon>Eukaryota</taxon>
        <taxon>Metazoa</taxon>
        <taxon>Chordata</taxon>
        <taxon>Craniata</taxon>
        <taxon>Vertebrata</taxon>
        <taxon>Euteleostomi</taxon>
        <taxon>Mammalia</taxon>
        <taxon>Eutheria</taxon>
        <taxon>Euarchontoglires</taxon>
        <taxon>Primates</taxon>
        <taxon>Haplorrhini</taxon>
        <taxon>Platyrrhini</taxon>
        <taxon>Cebidae</taxon>
        <taxon>Callitrichinae</taxon>
        <taxon>Callithrix</taxon>
        <taxon>Callithrix</taxon>
    </lineage>
</organism>
<dbReference type="OrthoDB" id="6133475at2759"/>
<evidence type="ECO:0000256" key="8">
    <source>
        <dbReference type="ARBA" id="ARBA00022859"/>
    </source>
</evidence>
<dbReference type="RefSeq" id="XP_009001799.2">
    <property type="nucleotide sequence ID" value="XM_009003551.5"/>
</dbReference>
<keyword evidence="7" id="KW-0106">Calcium</keyword>
<dbReference type="Proteomes" id="UP000008225">
    <property type="component" value="Chromosome 9"/>
</dbReference>
<dbReference type="PANTHER" id="PTHR22803">
    <property type="entry name" value="MANNOSE, PHOSPHOLIPASE, LECTIN RECEPTOR RELATED"/>
    <property type="match status" value="1"/>
</dbReference>
<sequence length="339" mass="39237">MKEKKQIENSTLHTGLVISTYLWVSTNDCTVLGRCFLNFLFFLFTSSLRINQRKHQSLKKTSSFELTFLYWEPSNLTILCNIGVHSEVFLNIFLYSKEYTLGEKIEQVLALLTIEQQETDYTMGLEKPQSKHLMEGGMHFQLIPWVIAIVFILLLGSCFIASCLVTHHNFSRCKGGTGVNKLEHHAKLTCIKEKSELKSAEGSTWNCCPVGWRAFQCNCYFPLTDNKTWAESERNCSGMGAHLMTISTEAEQNFIIQFLDRRFSYFLGLRNENAEGQWRWVDQMPFNPRIVFWHENEPNNNQGENCVVLVYNQDKWAWNDVPCNFEASRICKIPGTTFN</sequence>
<dbReference type="InterPro" id="IPR016187">
    <property type="entry name" value="CTDL_fold"/>
</dbReference>
<keyword evidence="18" id="KW-1185">Reference proteome</keyword>
<dbReference type="SMART" id="SM00034">
    <property type="entry name" value="CLECT"/>
    <property type="match status" value="1"/>
</dbReference>
<dbReference type="FunFam" id="3.10.100.10:FF:000024">
    <property type="entry name" value="C-type lectin domain family 4 member A"/>
    <property type="match status" value="1"/>
</dbReference>
<feature type="domain" description="C-type lectin" evidence="16">
    <location>
        <begin position="215"/>
        <end position="332"/>
    </location>
</feature>
<evidence type="ECO:0000256" key="12">
    <source>
        <dbReference type="ARBA" id="ARBA00023136"/>
    </source>
</evidence>
<evidence type="ECO:0000256" key="10">
    <source>
        <dbReference type="ARBA" id="ARBA00022989"/>
    </source>
</evidence>
<keyword evidence="9" id="KW-0735">Signal-anchor</keyword>
<dbReference type="SUPFAM" id="SSF56436">
    <property type="entry name" value="C-type lectin-like"/>
    <property type="match status" value="1"/>
</dbReference>
<evidence type="ECO:0000256" key="7">
    <source>
        <dbReference type="ARBA" id="ARBA00022837"/>
    </source>
</evidence>
<keyword evidence="6" id="KW-0430">Lectin</keyword>
<protein>
    <submittedName>
        <fullName evidence="17">C-type lectin domain family 4 member D</fullName>
    </submittedName>
</protein>
<keyword evidence="11" id="KW-1064">Adaptive immunity</keyword>
<dbReference type="CDD" id="cd03590">
    <property type="entry name" value="CLECT_DC-SIGN_like"/>
    <property type="match status" value="1"/>
</dbReference>
<dbReference type="OMA" id="CINLLIC"/>
<gene>
    <name evidence="17" type="primary">CLEC4D</name>
</gene>
<evidence type="ECO:0000256" key="4">
    <source>
        <dbReference type="ARBA" id="ARBA00022692"/>
    </source>
</evidence>
<evidence type="ECO:0000256" key="2">
    <source>
        <dbReference type="ARBA" id="ARBA00022475"/>
    </source>
</evidence>
<evidence type="ECO:0000313" key="17">
    <source>
        <dbReference type="Ensembl" id="ENSCJAP00000092743.1"/>
    </source>
</evidence>
<accession>A0A8I3WFT7</accession>
<evidence type="ECO:0000313" key="18">
    <source>
        <dbReference type="Proteomes" id="UP000008225"/>
    </source>
</evidence>
<dbReference type="GeneID" id="100387147"/>
<evidence type="ECO:0000256" key="14">
    <source>
        <dbReference type="ARBA" id="ARBA00023180"/>
    </source>
</evidence>
<keyword evidence="2" id="KW-1003">Cell membrane</keyword>
<keyword evidence="4 15" id="KW-0812">Transmembrane</keyword>
<evidence type="ECO:0000256" key="6">
    <source>
        <dbReference type="ARBA" id="ARBA00022734"/>
    </source>
</evidence>
<proteinExistence type="predicted"/>
<dbReference type="GO" id="GO:0046872">
    <property type="term" value="F:metal ion binding"/>
    <property type="evidence" value="ECO:0007669"/>
    <property type="project" value="UniProtKB-KW"/>
</dbReference>
<dbReference type="CTD" id="338339"/>
<keyword evidence="5" id="KW-0479">Metal-binding</keyword>
<dbReference type="GeneTree" id="ENSGT00940000162400"/>
<dbReference type="Pfam" id="PF00059">
    <property type="entry name" value="Lectin_C"/>
    <property type="match status" value="1"/>
</dbReference>
<evidence type="ECO:0000259" key="16">
    <source>
        <dbReference type="PROSITE" id="PS50041"/>
    </source>
</evidence>
<keyword evidence="8" id="KW-0391">Immunity</keyword>
<dbReference type="InterPro" id="IPR033989">
    <property type="entry name" value="CD209-like_CTLD"/>
</dbReference>
<reference evidence="17 18" key="1">
    <citation type="submission" date="2009-03" db="EMBL/GenBank/DDBJ databases">
        <authorList>
            <person name="Warren W."/>
            <person name="Ye L."/>
            <person name="Minx P."/>
            <person name="Worley K."/>
            <person name="Gibbs R."/>
            <person name="Wilson R.K."/>
        </authorList>
    </citation>
    <scope>NUCLEOTIDE SEQUENCE [LARGE SCALE GENOMIC DNA]</scope>
</reference>
<dbReference type="GO" id="GO:0045087">
    <property type="term" value="P:innate immune response"/>
    <property type="evidence" value="ECO:0007669"/>
    <property type="project" value="UniProtKB-KW"/>
</dbReference>
<dbReference type="InterPro" id="IPR016186">
    <property type="entry name" value="C-type_lectin-like/link_sf"/>
</dbReference>
<dbReference type="GO" id="GO:0005886">
    <property type="term" value="C:plasma membrane"/>
    <property type="evidence" value="ECO:0007669"/>
    <property type="project" value="UniProtKB-SubCell"/>
</dbReference>